<dbReference type="AlphaFoldDB" id="A0ABD3PXL9"/>
<dbReference type="Gene3D" id="3.90.79.10">
    <property type="entry name" value="Nucleoside Triphosphate Pyrophosphohydrolase"/>
    <property type="match status" value="1"/>
</dbReference>
<feature type="domain" description="Nudix hydrolase" evidence="1">
    <location>
        <begin position="113"/>
        <end position="266"/>
    </location>
</feature>
<gene>
    <name evidence="2" type="ORF">ACHAWO_002368</name>
</gene>
<organism evidence="2 3">
    <name type="scientific">Cyclotella atomus</name>
    <dbReference type="NCBI Taxonomy" id="382360"/>
    <lineage>
        <taxon>Eukaryota</taxon>
        <taxon>Sar</taxon>
        <taxon>Stramenopiles</taxon>
        <taxon>Ochrophyta</taxon>
        <taxon>Bacillariophyta</taxon>
        <taxon>Coscinodiscophyceae</taxon>
        <taxon>Thalassiosirophycidae</taxon>
        <taxon>Stephanodiscales</taxon>
        <taxon>Stephanodiscaceae</taxon>
        <taxon>Cyclotella</taxon>
    </lineage>
</organism>
<dbReference type="SUPFAM" id="SSF55811">
    <property type="entry name" value="Nudix"/>
    <property type="match status" value="1"/>
</dbReference>
<reference evidence="2 3" key="1">
    <citation type="submission" date="2024-10" db="EMBL/GenBank/DDBJ databases">
        <title>Updated reference genomes for cyclostephanoid diatoms.</title>
        <authorList>
            <person name="Roberts W.R."/>
            <person name="Alverson A.J."/>
        </authorList>
    </citation>
    <scope>NUCLEOTIDE SEQUENCE [LARGE SCALE GENOMIC DNA]</scope>
    <source>
        <strain evidence="2 3">AJA010-31</strain>
    </source>
</reference>
<accession>A0ABD3PXL9</accession>
<dbReference type="PROSITE" id="PS51462">
    <property type="entry name" value="NUDIX"/>
    <property type="match status" value="1"/>
</dbReference>
<evidence type="ECO:0000313" key="2">
    <source>
        <dbReference type="EMBL" id="KAL3792763.1"/>
    </source>
</evidence>
<dbReference type="InterPro" id="IPR015797">
    <property type="entry name" value="NUDIX_hydrolase-like_dom_sf"/>
</dbReference>
<dbReference type="Proteomes" id="UP001530400">
    <property type="component" value="Unassembled WGS sequence"/>
</dbReference>
<dbReference type="EMBL" id="JALLPJ020000421">
    <property type="protein sequence ID" value="KAL3792763.1"/>
    <property type="molecule type" value="Genomic_DNA"/>
</dbReference>
<keyword evidence="3" id="KW-1185">Reference proteome</keyword>
<dbReference type="Pfam" id="PF00293">
    <property type="entry name" value="NUDIX"/>
    <property type="match status" value="1"/>
</dbReference>
<dbReference type="InterPro" id="IPR000086">
    <property type="entry name" value="NUDIX_hydrolase_dom"/>
</dbReference>
<comment type="caution">
    <text evidence="2">The sequence shown here is derived from an EMBL/GenBank/DDBJ whole genome shotgun (WGS) entry which is preliminary data.</text>
</comment>
<protein>
    <recommendedName>
        <fullName evidence="1">Nudix hydrolase domain-containing protein</fullName>
    </recommendedName>
</protein>
<sequence>MLDSSDQWVAVGNVETSFIKPTLLQCLDDAGDPVFTHDNLTNKDGVTRDVLRMNIDTESQISVLDETQLFEKRTALLDQVTNQLLTVGVISRKHSDINSTHRTAPFLGIDSIGVHLHCYVCQDNTNKPTGVWLAKRAPNKSHHPNFWDPTVAGGQPVDLSLHENIIKEAHEEAGVPSEWLRIDNTTQNDTVLTDHTHHPLTITTAKSDGSCMKRSMYYSFDLQVPIEWRPTAVDGEVSEFKPYSVQDLEDELRHGDSVRPAMRSVLLDFMIRHQLWKGPERELEELRRAMRRKRMVLW</sequence>
<evidence type="ECO:0000259" key="1">
    <source>
        <dbReference type="PROSITE" id="PS51462"/>
    </source>
</evidence>
<name>A0ABD3PXL9_9STRA</name>
<proteinExistence type="predicted"/>
<evidence type="ECO:0000313" key="3">
    <source>
        <dbReference type="Proteomes" id="UP001530400"/>
    </source>
</evidence>